<accession>A0ABC9YPC1</accession>
<dbReference type="EMBL" id="BBYQ01000016">
    <property type="protein sequence ID" value="GAP27254.1"/>
    <property type="molecule type" value="Genomic_DNA"/>
</dbReference>
<dbReference type="Gene3D" id="2.30.110.10">
    <property type="entry name" value="Electron Transport, Fmn-binding Protein, Chain A"/>
    <property type="match status" value="1"/>
</dbReference>
<reference evidence="3 4" key="2">
    <citation type="journal article" date="2016" name="Genome Announc.">
        <title>Draft Genome Sequence of Erythromycin- and Oxytetracycline-Sensitive Nocardia seriolae Strain U-1 (NBRC 110359).</title>
        <authorList>
            <person name="Imajoh M."/>
            <person name="Sukeda M."/>
            <person name="Shimizu M."/>
            <person name="Yamane J."/>
            <person name="Ohnishi K."/>
            <person name="Oshima S."/>
        </authorList>
    </citation>
    <scope>NUCLEOTIDE SEQUENCE [LARGE SCALE GENOMIC DNA]</scope>
    <source>
        <strain evidence="3 4">U-1</strain>
    </source>
</reference>
<gene>
    <name evidence="3" type="ORF">NSK11_contig00016-0013</name>
</gene>
<evidence type="ECO:0000256" key="1">
    <source>
        <dbReference type="ARBA" id="ARBA00008710"/>
    </source>
</evidence>
<dbReference type="PANTHER" id="PTHR39428:SF1">
    <property type="entry name" value="F420H(2)-DEPENDENT QUINONE REDUCTASE RV1261C"/>
    <property type="match status" value="1"/>
</dbReference>
<dbReference type="Proteomes" id="UP000037179">
    <property type="component" value="Unassembled WGS sequence"/>
</dbReference>
<comment type="catalytic activity">
    <reaction evidence="2">
        <text>oxidized coenzyme F420-(gamma-L-Glu)(n) + a quinol + H(+) = reduced coenzyme F420-(gamma-L-Glu)(n) + a quinone</text>
        <dbReference type="Rhea" id="RHEA:39663"/>
        <dbReference type="Rhea" id="RHEA-COMP:12939"/>
        <dbReference type="Rhea" id="RHEA-COMP:14378"/>
        <dbReference type="ChEBI" id="CHEBI:15378"/>
        <dbReference type="ChEBI" id="CHEBI:24646"/>
        <dbReference type="ChEBI" id="CHEBI:132124"/>
        <dbReference type="ChEBI" id="CHEBI:133980"/>
        <dbReference type="ChEBI" id="CHEBI:139511"/>
    </reaction>
</comment>
<dbReference type="Pfam" id="PF04075">
    <property type="entry name" value="F420H2_quin_red"/>
    <property type="match status" value="1"/>
</dbReference>
<name>A0ABC9YPC1_9NOCA</name>
<evidence type="ECO:0000256" key="2">
    <source>
        <dbReference type="ARBA" id="ARBA00049106"/>
    </source>
</evidence>
<comment type="similarity">
    <text evidence="1">Belongs to the F420H(2)-dependent quinone reductase family.</text>
</comment>
<sequence length="141" mass="15585">MEGEMNAFNESVIEEFRANNGKVGGPFEGRDNMVLITTTGAKSGRSVTNPLVYVPDTDRIVLIASNGGADKHPAWYHNLRANPQLTIELGTETYTGKAEFLTGPEAEDLYNRMITLIPVFAEYREKTTRAIPVVAVHRETT</sequence>
<dbReference type="InterPro" id="IPR012349">
    <property type="entry name" value="Split_barrel_FMN-bd"/>
</dbReference>
<comment type="caution">
    <text evidence="3">The sequence shown here is derived from an EMBL/GenBank/DDBJ whole genome shotgun (WGS) entry which is preliminary data.</text>
</comment>
<dbReference type="SUPFAM" id="SSF50475">
    <property type="entry name" value="FMN-binding split barrel"/>
    <property type="match status" value="1"/>
</dbReference>
<keyword evidence="4" id="KW-1185">Reference proteome</keyword>
<dbReference type="InterPro" id="IPR004378">
    <property type="entry name" value="F420H2_quin_Rdtase"/>
</dbReference>
<evidence type="ECO:0000313" key="3">
    <source>
        <dbReference type="EMBL" id="GAP27254.1"/>
    </source>
</evidence>
<protein>
    <submittedName>
        <fullName evidence="3">Cell entry protein</fullName>
    </submittedName>
</protein>
<reference evidence="4" key="1">
    <citation type="submission" date="2015-07" db="EMBL/GenBank/DDBJ databases">
        <title>Nocardia seriolae U-1 whole genome shotgun sequence.</title>
        <authorList>
            <person name="Imajoh M."/>
            <person name="Fukumoto Y."/>
            <person name="Sukeda M."/>
            <person name="Yamane J."/>
            <person name="Yamasaki K."/>
            <person name="Shimizu M."/>
            <person name="Ohnishi K."/>
            <person name="Oshima S."/>
        </authorList>
    </citation>
    <scope>NUCLEOTIDE SEQUENCE [LARGE SCALE GENOMIC DNA]</scope>
    <source>
        <strain evidence="4">U-1</strain>
    </source>
</reference>
<organism evidence="3 4">
    <name type="scientific">Nocardia seriolae</name>
    <dbReference type="NCBI Taxonomy" id="37332"/>
    <lineage>
        <taxon>Bacteria</taxon>
        <taxon>Bacillati</taxon>
        <taxon>Actinomycetota</taxon>
        <taxon>Actinomycetes</taxon>
        <taxon>Mycobacteriales</taxon>
        <taxon>Nocardiaceae</taxon>
        <taxon>Nocardia</taxon>
    </lineage>
</organism>
<proteinExistence type="inferred from homology"/>
<dbReference type="AlphaFoldDB" id="A0ABC9YPC1"/>
<dbReference type="NCBIfam" id="TIGR00026">
    <property type="entry name" value="hi_GC_TIGR00026"/>
    <property type="match status" value="1"/>
</dbReference>
<dbReference type="PANTHER" id="PTHR39428">
    <property type="entry name" value="F420H(2)-DEPENDENT QUINONE REDUCTASE RV1261C"/>
    <property type="match status" value="1"/>
</dbReference>
<evidence type="ECO:0000313" key="4">
    <source>
        <dbReference type="Proteomes" id="UP000037179"/>
    </source>
</evidence>